<name>X1I806_9ZZZZ</name>
<organism evidence="1">
    <name type="scientific">marine sediment metagenome</name>
    <dbReference type="NCBI Taxonomy" id="412755"/>
    <lineage>
        <taxon>unclassified sequences</taxon>
        <taxon>metagenomes</taxon>
        <taxon>ecological metagenomes</taxon>
    </lineage>
</organism>
<evidence type="ECO:0000313" key="1">
    <source>
        <dbReference type="EMBL" id="GAH77842.1"/>
    </source>
</evidence>
<proteinExistence type="predicted"/>
<reference evidence="1" key="1">
    <citation type="journal article" date="2014" name="Front. Microbiol.">
        <title>High frequency of phylogenetically diverse reductive dehalogenase-homologous genes in deep subseafloor sedimentary metagenomes.</title>
        <authorList>
            <person name="Kawai M."/>
            <person name="Futagami T."/>
            <person name="Toyoda A."/>
            <person name="Takaki Y."/>
            <person name="Nishi S."/>
            <person name="Hori S."/>
            <person name="Arai W."/>
            <person name="Tsubouchi T."/>
            <person name="Morono Y."/>
            <person name="Uchiyama I."/>
            <person name="Ito T."/>
            <person name="Fujiyama A."/>
            <person name="Inagaki F."/>
            <person name="Takami H."/>
        </authorList>
    </citation>
    <scope>NUCLEOTIDE SEQUENCE</scope>
    <source>
        <strain evidence="1">Expedition CK06-06</strain>
    </source>
</reference>
<comment type="caution">
    <text evidence="1">The sequence shown here is derived from an EMBL/GenBank/DDBJ whole genome shotgun (WGS) entry which is preliminary data.</text>
</comment>
<gene>
    <name evidence="1" type="ORF">S03H2_58839</name>
</gene>
<accession>X1I806</accession>
<dbReference type="EMBL" id="BARU01037802">
    <property type="protein sequence ID" value="GAH77842.1"/>
    <property type="molecule type" value="Genomic_DNA"/>
</dbReference>
<protein>
    <submittedName>
        <fullName evidence="1">Uncharacterized protein</fullName>
    </submittedName>
</protein>
<sequence>MAKKVVEPFNIHLDAFWEEDIPKVEKMLRKLNAESLKKLYGSTITITDKPMFPHPVTGEPMVGDTRYFRGKPYLIILGSKPTPRILYHEVAHYIGIDDETEAMEFAKQKEEFLKGGNPMKTETERKSFHERIFGKGSTPPLERLRRGETLNNMMPMSPDIGPPLPRMFNLKWPWKKD</sequence>
<dbReference type="AlphaFoldDB" id="X1I806"/>